<comment type="caution">
    <text evidence="1">The sequence shown here is derived from an EMBL/GenBank/DDBJ whole genome shotgun (WGS) entry which is preliminary data.</text>
</comment>
<evidence type="ECO:0000313" key="2">
    <source>
        <dbReference type="Proteomes" id="UP001230268"/>
    </source>
</evidence>
<dbReference type="SUPFAM" id="SSF52540">
    <property type="entry name" value="P-loop containing nucleoside triphosphate hydrolases"/>
    <property type="match status" value="1"/>
</dbReference>
<reference evidence="1" key="1">
    <citation type="submission" date="2023-08" db="EMBL/GenBank/DDBJ databases">
        <title>Draft sequence of the Babesia gibsoni genome.</title>
        <authorList>
            <person name="Yamagishi J.Y."/>
            <person name="Xuan X.X."/>
        </authorList>
    </citation>
    <scope>NUCLEOTIDE SEQUENCE</scope>
    <source>
        <strain evidence="1">Azabu</strain>
    </source>
</reference>
<accession>A0AAD8PEM8</accession>
<gene>
    <name evidence="1" type="ORF">BgAZ_208210</name>
</gene>
<sequence>MCGLLVSAIRLSRLYNARHRSKQGFFDYKGNVKRMPTVKDIRNRKQNTLDSGLKQYAHQVVSSKEKVEDLGHTISSLISEHNKRHICIYASTCNHKELLHFVNGLQVFPKRRAEQILLLRRFRKGDVPVLLSDAVTGKMPEADAVIHFDLPKTPSVVLNRIKPTYCNIFFYSGKEKVYLAHLQNLMNTILINWELKSKEDNIKMFIDGFGDLTGGILPDNINIPVSTEISKNHEFLSSLMYLLYYKLARSRKQYLLYDPTFSVLKTRSHVETFLSERGISNYCGITLTEKGFCVESYDMLRLPLSYKSVKEMPHIRRIRDAVTRSYISSLEKKRRVFAMLRKHRERGVIRTLRRDLTLQSPRPRPG</sequence>
<dbReference type="Gene3D" id="3.40.50.300">
    <property type="entry name" value="P-loop containing nucleotide triphosphate hydrolases"/>
    <property type="match status" value="1"/>
</dbReference>
<dbReference type="Proteomes" id="UP001230268">
    <property type="component" value="Unassembled WGS sequence"/>
</dbReference>
<dbReference type="AlphaFoldDB" id="A0AAD8PEM8"/>
<protein>
    <submittedName>
        <fullName evidence="1">Uncharacterized protein</fullName>
    </submittedName>
</protein>
<dbReference type="InterPro" id="IPR027417">
    <property type="entry name" value="P-loop_NTPase"/>
</dbReference>
<name>A0AAD8PEM8_BABGI</name>
<evidence type="ECO:0000313" key="1">
    <source>
        <dbReference type="EMBL" id="KAK1443945.1"/>
    </source>
</evidence>
<organism evidence="1 2">
    <name type="scientific">Babesia gibsoni</name>
    <dbReference type="NCBI Taxonomy" id="33632"/>
    <lineage>
        <taxon>Eukaryota</taxon>
        <taxon>Sar</taxon>
        <taxon>Alveolata</taxon>
        <taxon>Apicomplexa</taxon>
        <taxon>Aconoidasida</taxon>
        <taxon>Piroplasmida</taxon>
        <taxon>Babesiidae</taxon>
        <taxon>Babesia</taxon>
    </lineage>
</organism>
<dbReference type="EMBL" id="JAVEPI010000002">
    <property type="protein sequence ID" value="KAK1443945.1"/>
    <property type="molecule type" value="Genomic_DNA"/>
</dbReference>
<keyword evidence="2" id="KW-1185">Reference proteome</keyword>
<proteinExistence type="predicted"/>